<dbReference type="RefSeq" id="XP_001806038.1">
    <property type="nucleotide sequence ID" value="XM_001805986.1"/>
</dbReference>
<gene>
    <name evidence="1" type="ORF">SNOG_15904</name>
</gene>
<evidence type="ECO:0000313" key="2">
    <source>
        <dbReference type="Proteomes" id="UP000001055"/>
    </source>
</evidence>
<protein>
    <submittedName>
        <fullName evidence="1">Uncharacterized protein</fullName>
    </submittedName>
</protein>
<sequence>MAQKHVRPMLQLKFPDLSEALLQEIRICSRIQSRDNGLSSKILKFQSRRKTCLLRLRRIFHSSSSFSPLLIQRQTSHGAAMSELHCLSSTGSSLIHLVQSFIIPASDREPSEFVLCSYGCLFDLSEQIQGSSREPFPIRLGHSICTDACAI</sequence>
<dbReference type="AlphaFoldDB" id="Q0TX83"/>
<dbReference type="InParanoid" id="Q0TX83"/>
<dbReference type="EMBL" id="CH445365">
    <property type="protein sequence ID" value="EAT76742.2"/>
    <property type="molecule type" value="Genomic_DNA"/>
</dbReference>
<dbReference type="Proteomes" id="UP000001055">
    <property type="component" value="Unassembled WGS sequence"/>
</dbReference>
<accession>Q0TX83</accession>
<name>Q0TX83_PHANO</name>
<evidence type="ECO:0000313" key="1">
    <source>
        <dbReference type="EMBL" id="EAT76742.2"/>
    </source>
</evidence>
<dbReference type="GeneID" id="5982968"/>
<dbReference type="KEGG" id="pno:SNOG_15904"/>
<reference evidence="2" key="1">
    <citation type="journal article" date="2007" name="Plant Cell">
        <title>Dothideomycete-plant interactions illuminated by genome sequencing and EST analysis of the wheat pathogen Stagonospora nodorum.</title>
        <authorList>
            <person name="Hane J.K."/>
            <person name="Lowe R.G."/>
            <person name="Solomon P.S."/>
            <person name="Tan K.C."/>
            <person name="Schoch C.L."/>
            <person name="Spatafora J.W."/>
            <person name="Crous P.W."/>
            <person name="Kodira C."/>
            <person name="Birren B.W."/>
            <person name="Galagan J.E."/>
            <person name="Torriani S.F."/>
            <person name="McDonald B.A."/>
            <person name="Oliver R.P."/>
        </authorList>
    </citation>
    <scope>NUCLEOTIDE SEQUENCE [LARGE SCALE GENOMIC DNA]</scope>
    <source>
        <strain evidence="2">SN15 / ATCC MYA-4574 / FGSC 10173</strain>
    </source>
</reference>
<organism evidence="1 2">
    <name type="scientific">Phaeosphaeria nodorum (strain SN15 / ATCC MYA-4574 / FGSC 10173)</name>
    <name type="common">Glume blotch fungus</name>
    <name type="synonym">Parastagonospora nodorum</name>
    <dbReference type="NCBI Taxonomy" id="321614"/>
    <lineage>
        <taxon>Eukaryota</taxon>
        <taxon>Fungi</taxon>
        <taxon>Dikarya</taxon>
        <taxon>Ascomycota</taxon>
        <taxon>Pezizomycotina</taxon>
        <taxon>Dothideomycetes</taxon>
        <taxon>Pleosporomycetidae</taxon>
        <taxon>Pleosporales</taxon>
        <taxon>Pleosporineae</taxon>
        <taxon>Phaeosphaeriaceae</taxon>
        <taxon>Parastagonospora</taxon>
    </lineage>
</organism>
<proteinExistence type="predicted"/>